<feature type="compositionally biased region" description="Basic and acidic residues" evidence="1">
    <location>
        <begin position="62"/>
        <end position="72"/>
    </location>
</feature>
<name>A0A6A6HU10_9PLEO</name>
<reference evidence="3" key="1">
    <citation type="journal article" date="2020" name="Stud. Mycol.">
        <title>101 Dothideomycetes genomes: a test case for predicting lifestyles and emergence of pathogens.</title>
        <authorList>
            <person name="Haridas S."/>
            <person name="Albert R."/>
            <person name="Binder M."/>
            <person name="Bloem J."/>
            <person name="Labutti K."/>
            <person name="Salamov A."/>
            <person name="Andreopoulos B."/>
            <person name="Baker S."/>
            <person name="Barry K."/>
            <person name="Bills G."/>
            <person name="Bluhm B."/>
            <person name="Cannon C."/>
            <person name="Castanera R."/>
            <person name="Culley D."/>
            <person name="Daum C."/>
            <person name="Ezra D."/>
            <person name="Gonzalez J."/>
            <person name="Henrissat B."/>
            <person name="Kuo A."/>
            <person name="Liang C."/>
            <person name="Lipzen A."/>
            <person name="Lutzoni F."/>
            <person name="Magnuson J."/>
            <person name="Mondo S."/>
            <person name="Nolan M."/>
            <person name="Ohm R."/>
            <person name="Pangilinan J."/>
            <person name="Park H.-J."/>
            <person name="Ramirez L."/>
            <person name="Alfaro M."/>
            <person name="Sun H."/>
            <person name="Tritt A."/>
            <person name="Yoshinaga Y."/>
            <person name="Zwiers L.-H."/>
            <person name="Turgeon B."/>
            <person name="Goodwin S."/>
            <person name="Spatafora J."/>
            <person name="Crous P."/>
            <person name="Grigoriev I."/>
        </authorList>
    </citation>
    <scope>NUCLEOTIDE SEQUENCE</scope>
    <source>
        <strain evidence="3">CBS 122368</strain>
    </source>
</reference>
<evidence type="ECO:0000313" key="3">
    <source>
        <dbReference type="EMBL" id="KAF2241238.1"/>
    </source>
</evidence>
<dbReference type="AlphaFoldDB" id="A0A6A6HU10"/>
<feature type="region of interest" description="Disordered" evidence="1">
    <location>
        <begin position="242"/>
        <end position="269"/>
    </location>
</feature>
<dbReference type="GeneID" id="54589363"/>
<evidence type="ECO:0000256" key="1">
    <source>
        <dbReference type="SAM" id="MobiDB-lite"/>
    </source>
</evidence>
<dbReference type="OrthoDB" id="5327700at2759"/>
<feature type="compositionally biased region" description="Polar residues" evidence="1">
    <location>
        <begin position="242"/>
        <end position="261"/>
    </location>
</feature>
<keyword evidence="2" id="KW-0812">Transmembrane</keyword>
<protein>
    <submittedName>
        <fullName evidence="3">Uncharacterized protein</fullName>
    </submittedName>
</protein>
<accession>A0A6A6HU10</accession>
<sequence>MSFSYDRYDRRQSSSSRRTTFGYWVPLVLTVTVATAGFAAWVWSERRDDDESDDADLSYGEDEYRKMPEGSRESMSQGVARDDEGLMSRVQGVMRRTPSPQQLFDTVSKKTAAGFAAAGAAAGAALASIREEDKDDYADHNRWSEEAAIRRNVEAQSSQSAAAVDTQTKSFAASVRGGPSASGRRKTVAIVVSAESLMDTHEEDGSYRSENATILSHLPDTDFSKTKLFVLIYSPSLRSRPNSRTGAASLGSSYSAISTPARTPGEELQSIEPHPEETVYTPALSARSSDTVLWNTLHAQALRLVEDPAMVMPFTTPTGFVHMLRHLGPELVYVVDALSGPHGSNIEDLKRWVSQTVVVVGGDGTGLGGLVDTDDEGAAGKSKSEHAGHGDRWWENTDMVGLGKGVEIVDASRLTDDYERRAGGRE</sequence>
<gene>
    <name evidence="3" type="ORF">BU26DRAFT_611081</name>
</gene>
<feature type="region of interest" description="Disordered" evidence="1">
    <location>
        <begin position="370"/>
        <end position="394"/>
    </location>
</feature>
<proteinExistence type="predicted"/>
<dbReference type="RefSeq" id="XP_033676242.1">
    <property type="nucleotide sequence ID" value="XM_033836033.1"/>
</dbReference>
<dbReference type="Proteomes" id="UP000800094">
    <property type="component" value="Unassembled WGS sequence"/>
</dbReference>
<keyword evidence="2" id="KW-1133">Transmembrane helix</keyword>
<organism evidence="3 4">
    <name type="scientific">Trematosphaeria pertusa</name>
    <dbReference type="NCBI Taxonomy" id="390896"/>
    <lineage>
        <taxon>Eukaryota</taxon>
        <taxon>Fungi</taxon>
        <taxon>Dikarya</taxon>
        <taxon>Ascomycota</taxon>
        <taxon>Pezizomycotina</taxon>
        <taxon>Dothideomycetes</taxon>
        <taxon>Pleosporomycetidae</taxon>
        <taxon>Pleosporales</taxon>
        <taxon>Massarineae</taxon>
        <taxon>Trematosphaeriaceae</taxon>
        <taxon>Trematosphaeria</taxon>
    </lineage>
</organism>
<evidence type="ECO:0000256" key="2">
    <source>
        <dbReference type="SAM" id="Phobius"/>
    </source>
</evidence>
<feature type="compositionally biased region" description="Acidic residues" evidence="1">
    <location>
        <begin position="50"/>
        <end position="61"/>
    </location>
</feature>
<dbReference type="EMBL" id="ML987213">
    <property type="protein sequence ID" value="KAF2241238.1"/>
    <property type="molecule type" value="Genomic_DNA"/>
</dbReference>
<evidence type="ECO:0000313" key="4">
    <source>
        <dbReference type="Proteomes" id="UP000800094"/>
    </source>
</evidence>
<keyword evidence="4" id="KW-1185">Reference proteome</keyword>
<feature type="region of interest" description="Disordered" evidence="1">
    <location>
        <begin position="50"/>
        <end position="83"/>
    </location>
</feature>
<feature type="transmembrane region" description="Helical" evidence="2">
    <location>
        <begin position="21"/>
        <end position="43"/>
    </location>
</feature>
<feature type="compositionally biased region" description="Basic and acidic residues" evidence="1">
    <location>
        <begin position="382"/>
        <end position="394"/>
    </location>
</feature>
<keyword evidence="2" id="KW-0472">Membrane</keyword>